<dbReference type="GO" id="GO:0005576">
    <property type="term" value="C:extracellular region"/>
    <property type="evidence" value="ECO:0007669"/>
    <property type="project" value="InterPro"/>
</dbReference>
<dbReference type="STRING" id="65357.A0A024GKN5"/>
<dbReference type="GO" id="GO:0032012">
    <property type="term" value="P:regulation of ARF protein signal transduction"/>
    <property type="evidence" value="ECO:0007669"/>
    <property type="project" value="InterPro"/>
</dbReference>
<dbReference type="GO" id="GO:0050482">
    <property type="term" value="P:arachidonate secretion"/>
    <property type="evidence" value="ECO:0007669"/>
    <property type="project" value="InterPro"/>
</dbReference>
<feature type="region of interest" description="Disordered" evidence="7">
    <location>
        <begin position="2184"/>
        <end position="2224"/>
    </location>
</feature>
<keyword evidence="10" id="KW-1185">Reference proteome</keyword>
<keyword evidence="4" id="KW-0963">Cytoplasm</keyword>
<dbReference type="GO" id="GO:0006644">
    <property type="term" value="P:phospholipid metabolic process"/>
    <property type="evidence" value="ECO:0007669"/>
    <property type="project" value="InterPro"/>
</dbReference>
<dbReference type="InParanoid" id="A0A024GKN5"/>
<dbReference type="SUPFAM" id="SSF48619">
    <property type="entry name" value="Phospholipase A2, PLA2"/>
    <property type="match status" value="1"/>
</dbReference>
<organism evidence="9 10">
    <name type="scientific">Albugo candida</name>
    <dbReference type="NCBI Taxonomy" id="65357"/>
    <lineage>
        <taxon>Eukaryota</taxon>
        <taxon>Sar</taxon>
        <taxon>Stramenopiles</taxon>
        <taxon>Oomycota</taxon>
        <taxon>Peronosporomycetes</taxon>
        <taxon>Albuginales</taxon>
        <taxon>Albuginaceae</taxon>
        <taxon>Albugo</taxon>
    </lineage>
</organism>
<dbReference type="GO" id="GO:0016020">
    <property type="term" value="C:membrane"/>
    <property type="evidence" value="ECO:0007669"/>
    <property type="project" value="UniProtKB-SubCell"/>
</dbReference>
<evidence type="ECO:0000256" key="4">
    <source>
        <dbReference type="ARBA" id="ARBA00022490"/>
    </source>
</evidence>
<dbReference type="Pfam" id="PF20252">
    <property type="entry name" value="BIG2_C"/>
    <property type="match status" value="1"/>
</dbReference>
<evidence type="ECO:0000256" key="6">
    <source>
        <dbReference type="ARBA" id="ARBA00023136"/>
    </source>
</evidence>
<keyword evidence="3" id="KW-0813">Transport</keyword>
<dbReference type="InterPro" id="IPR010711">
    <property type="entry name" value="PLA2G12"/>
</dbReference>
<reference evidence="9 10" key="1">
    <citation type="submission" date="2012-05" db="EMBL/GenBank/DDBJ databases">
        <title>Recombination and specialization in a pathogen metapopulation.</title>
        <authorList>
            <person name="Gardiner A."/>
            <person name="Kemen E."/>
            <person name="Schultz-Larsen T."/>
            <person name="MacLean D."/>
            <person name="Van Oosterhout C."/>
            <person name="Jones J.D.G."/>
        </authorList>
    </citation>
    <scope>NUCLEOTIDE SEQUENCE [LARGE SCALE GENOMIC DNA]</scope>
    <source>
        <strain evidence="9 10">Ac Nc2</strain>
    </source>
</reference>
<dbReference type="EMBL" id="CAIX01000164">
    <property type="protein sequence ID" value="CCI47299.1"/>
    <property type="molecule type" value="Genomic_DNA"/>
</dbReference>
<gene>
    <name evidence="9" type="ORF">BN9_083060</name>
</gene>
<feature type="compositionally biased region" description="Acidic residues" evidence="7">
    <location>
        <begin position="2190"/>
        <end position="2217"/>
    </location>
</feature>
<dbReference type="Proteomes" id="UP000053237">
    <property type="component" value="Unassembled WGS sequence"/>
</dbReference>
<dbReference type="FunFam" id="1.10.1000.11:FF:000002">
    <property type="entry name" value="Cytohesin 1"/>
    <property type="match status" value="1"/>
</dbReference>
<dbReference type="OrthoDB" id="430364at2759"/>
<proteinExistence type="predicted"/>
<dbReference type="Pfam" id="PF12783">
    <property type="entry name" value="Sec7-like_HUS"/>
    <property type="match status" value="1"/>
</dbReference>
<evidence type="ECO:0000256" key="3">
    <source>
        <dbReference type="ARBA" id="ARBA00022448"/>
    </source>
</evidence>
<feature type="domain" description="SEC7" evidence="8">
    <location>
        <begin position="605"/>
        <end position="800"/>
    </location>
</feature>
<dbReference type="SUPFAM" id="SSF48371">
    <property type="entry name" value="ARM repeat"/>
    <property type="match status" value="1"/>
</dbReference>
<dbReference type="SUPFAM" id="SSF48425">
    <property type="entry name" value="Sec7 domain"/>
    <property type="match status" value="1"/>
</dbReference>
<dbReference type="InterPro" id="IPR035999">
    <property type="entry name" value="Sec7_dom_sf"/>
</dbReference>
<dbReference type="PANTHER" id="PTHR10663:SF375">
    <property type="entry name" value="LD29171P"/>
    <property type="match status" value="1"/>
</dbReference>
<evidence type="ECO:0000313" key="10">
    <source>
        <dbReference type="Proteomes" id="UP000053237"/>
    </source>
</evidence>
<dbReference type="Gene3D" id="1.10.220.20">
    <property type="match status" value="1"/>
</dbReference>
<dbReference type="InterPro" id="IPR036444">
    <property type="entry name" value="PLipase_A2_dom_sf"/>
</dbReference>
<dbReference type="InterPro" id="IPR023394">
    <property type="entry name" value="Sec7_C_sf"/>
</dbReference>
<evidence type="ECO:0000256" key="7">
    <source>
        <dbReference type="SAM" id="MobiDB-lite"/>
    </source>
</evidence>
<feature type="compositionally biased region" description="Polar residues" evidence="7">
    <location>
        <begin position="114"/>
        <end position="146"/>
    </location>
</feature>
<keyword evidence="6" id="KW-0472">Membrane</keyword>
<name>A0A024GKN5_9STRA</name>
<dbReference type="Pfam" id="PF16213">
    <property type="entry name" value="DCB"/>
    <property type="match status" value="1"/>
</dbReference>
<dbReference type="PROSITE" id="PS50190">
    <property type="entry name" value="SEC7"/>
    <property type="match status" value="1"/>
</dbReference>
<dbReference type="InterPro" id="IPR032629">
    <property type="entry name" value="DCB_dom"/>
</dbReference>
<evidence type="ECO:0000256" key="5">
    <source>
        <dbReference type="ARBA" id="ARBA00022927"/>
    </source>
</evidence>
<dbReference type="InterPro" id="IPR046455">
    <property type="entry name" value="Sec7/BIG1-like_C"/>
</dbReference>
<dbReference type="SMART" id="SM00222">
    <property type="entry name" value="Sec7"/>
    <property type="match status" value="1"/>
</dbReference>
<dbReference type="GO" id="GO:0005085">
    <property type="term" value="F:guanyl-nucleotide exchange factor activity"/>
    <property type="evidence" value="ECO:0007669"/>
    <property type="project" value="InterPro"/>
</dbReference>
<dbReference type="Gene3D" id="1.20.90.10">
    <property type="entry name" value="Phospholipase A2 domain"/>
    <property type="match status" value="1"/>
</dbReference>
<dbReference type="InterPro" id="IPR015403">
    <property type="entry name" value="Mon2/Sec7/BIG1-like_HDS"/>
</dbReference>
<dbReference type="InterPro" id="IPR016024">
    <property type="entry name" value="ARM-type_fold"/>
</dbReference>
<evidence type="ECO:0000256" key="2">
    <source>
        <dbReference type="ARBA" id="ARBA00004496"/>
    </source>
</evidence>
<dbReference type="Pfam" id="PF09324">
    <property type="entry name" value="Sec7-like_HDS"/>
    <property type="match status" value="1"/>
</dbReference>
<protein>
    <recommendedName>
        <fullName evidence="8">SEC7 domain-containing protein</fullName>
    </recommendedName>
</protein>
<dbReference type="Gene3D" id="1.10.1000.11">
    <property type="entry name" value="Arf Nucleotide-binding Site Opener,domain 2"/>
    <property type="match status" value="1"/>
</dbReference>
<keyword evidence="5" id="KW-0653">Protein transport</keyword>
<accession>A0A024GKN5</accession>
<dbReference type="GO" id="GO:0015031">
    <property type="term" value="P:protein transport"/>
    <property type="evidence" value="ECO:0007669"/>
    <property type="project" value="UniProtKB-KW"/>
</dbReference>
<dbReference type="InterPro" id="IPR032691">
    <property type="entry name" value="Mon2/Sec7/BIG1-like_HUS"/>
</dbReference>
<feature type="compositionally biased region" description="Low complexity" evidence="7">
    <location>
        <begin position="100"/>
        <end position="113"/>
    </location>
</feature>
<dbReference type="PANTHER" id="PTHR10663">
    <property type="entry name" value="GUANYL-NUCLEOTIDE EXCHANGE FACTOR"/>
    <property type="match status" value="1"/>
</dbReference>
<feature type="region of interest" description="Disordered" evidence="7">
    <location>
        <begin position="100"/>
        <end position="146"/>
    </location>
</feature>
<dbReference type="InterPro" id="IPR000904">
    <property type="entry name" value="Sec7_dom"/>
</dbReference>
<comment type="subcellular location">
    <subcellularLocation>
        <location evidence="2">Cytoplasm</location>
    </subcellularLocation>
    <subcellularLocation>
        <location evidence="1">Membrane</location>
    </subcellularLocation>
</comment>
<sequence length="2224" mass="249563">MEAQVLKSLHKVRKICPRSHREVRDCLDAAIAGFEKRKKEANPSTSNGLEVPFEPFLLAVLTRHGKLVAVALDAIEKFLAFGYLKTNAIVPDSIRKRVTQKTSSSSITSKTRSFQTSNGSNGFSPGGHTSTSSEPLGTEYNSLYDPNSGHTPINQENWKLMDYIIQIICNCNDHADEAVQLQVLRVLLTAVTTITCEVHEQSLLKVIRACYHIHLISKNGTNQTIAKATLQQIISIIFQRMENFDQRVQQETKLQFQSTPAQFIENCFPVSPETRPSSPLPPEIPSQWIGNSMYPSVAALFHFEFPSTPSFVVRPSQSSFSSVLHKDAFLLFRSLCRISMRSIAEDASFSTNVPSNPSTPTPLTASNVTHNCNDDPFAFQSKILSLELVLFIINHAGPSFRQGDRFIHAIRQYLCQSLLQNCTSNNTNIVGLSLQLFLILIQHFKRFLRAEIEIFITSVFLRLLQSENSSFDHKMLVLQVLHTVCEDAAFLGEIFLNYDCDWVSSDLFRSIVDVLARVAKGKSQREFQSSYGHLSSSARQKMIQNDSAITIKGLECLTAIAGSLKKAAHCIDTQVNCPIVNIEKETVFEPEDVLPSVSAINAIEAFDRKKKRQEEIATGILKFNVKPAAGIQFLVERGHLESDPKSVALFLLNYNSKLDKTEIGEFLGREPAYQNGYCIKILHEFVDLLDFSNLEIDLAIRHFLSKFRLPGESQKIDRIMEKFAERYFQHCGANVFPSADTAFILSFSIIMLQTDLHNPSVVEEKKMDKASFIRNNRGINNGQDLPEEYLGGIYDRIKALPISLKEDDEFRAKNDLNSVSKRPISGGNSFFGASSALNDRMRRDAYSRERETMVRQSELLFKRRNPAIHSPHESNGKANLSKMYQELDQLAGPCHVRPMFETLWAPLLACCSVVFESTDASVAIDLCLNAFKDAIHLSSRLEMAAERDAFVTVLSKFTALHTIGSRAIRLKNIDAIKALISISVKEGNFLMDAWRDILQCISQLAKIQLHGIGAEAEFFGSPVSKKSITSPHPIAVATATDDRIAVENENAARILEEIDSLATDRVFSSSMHLNDTAVQEFIQQLCVVSLSECSGISNNRVAIPPRNTDSNINSQFSSFPRVYCLQKLVEVADMNMHTRSRVVWASMWKVLSRHFTTIGCHENLSVAMYAIDSLKQLSMKFLEREELKDFNFQRLFLTPFEVVMANASNLEIRELVLRCVENMILARVGNIKSGWKTIWAVLRVAAETYDPFGGEKERDIIRLGFRIAKQSLTDHLCRMMDVFVDAVECVLAFAVCQDEGQELLEKSVECVELLECVCFEELALGNVNVTEKESHGKRIAFRKKTFGKELKGEKRYEKKESLGLLETEIDAASRRLLRSSVGRAAGIDAATSGSEGLDASVGIDAATCRLEGLEASAGMDAATSKVEDTATFRLEAPVEIDAGTRGWDGFSDPGRGTEMELKTCGSLRFKPEVQYGADESGVYTDSAAHLRLWWPVLTALATLAADRRLDVRWMALHALFDALKKHGLQFSRRLWSMIFRGVLIPLLHDIQLAELDDHEEPRLKVQATLERCSNASQTTAQTRADHCLSPTNAETQWRDNTLVSATSTMCLERLLDLFGAFYDRIGFLPEVIFVLGNCMEENEELAVAAATALEQMLVVHGPNFPENVWGLIADELCAVMMRITPAWTAAPATKAVISMYPNVISQLELQFSSNDNMLEDRHQVSSKTHLIVLLALQKIFGRVVSAFVKGKVRLVDAHASNLLRCLKQSYVSCEFLNRNIEMRRQLSAKGWKYGVDGRDDVVPNVFLQEVEGKLAYGKVLFDRILKNKKRDEARNELSVLLRESMQEYLVWSGVWPAEEMEERMGGKKAMQVDASVCVMRYQRFWVCMLSRLAQLQKHELEVYLFWLYPLLNDLIKVDDVEVRKALVAIYQQGIVQFLPIEYNQKSIQYVICSHQSTMGKHYISHLALLLIQALFSANATPSIDLDKMNFGSACEVKHCTSKETPVPIKDYVFTSNGCGMAGAPMKGYEFLSDCCDLHDACYSVCGITKAYCDSSLKKCMTENCDGVTDKKKKEKCDRALSIYNLGAKLVGCPAFTAAQKEACYCVPKANDAAAYKERLLHFLQKHADSEEKKTEEAVDKLLKKHKGKEAKLFYRLVKKYTGSILLDNGKKNFMSKLMQDMPNLMKANDDSETDEDSDEDEVDQVEENAETDEDGADQVEHAEL</sequence>
<dbReference type="Pfam" id="PF06951">
    <property type="entry name" value="PLA2G12"/>
    <property type="match status" value="1"/>
</dbReference>
<dbReference type="Pfam" id="PF01369">
    <property type="entry name" value="Sec7"/>
    <property type="match status" value="1"/>
</dbReference>
<dbReference type="GO" id="GO:0004623">
    <property type="term" value="F:phospholipase A2 activity"/>
    <property type="evidence" value="ECO:0007669"/>
    <property type="project" value="InterPro"/>
</dbReference>
<dbReference type="CDD" id="cd00171">
    <property type="entry name" value="Sec7"/>
    <property type="match status" value="1"/>
</dbReference>
<evidence type="ECO:0000259" key="8">
    <source>
        <dbReference type="PROSITE" id="PS50190"/>
    </source>
</evidence>
<dbReference type="GO" id="GO:0016042">
    <property type="term" value="P:lipid catabolic process"/>
    <property type="evidence" value="ECO:0007669"/>
    <property type="project" value="InterPro"/>
</dbReference>
<evidence type="ECO:0000256" key="1">
    <source>
        <dbReference type="ARBA" id="ARBA00004370"/>
    </source>
</evidence>
<dbReference type="GO" id="GO:0005509">
    <property type="term" value="F:calcium ion binding"/>
    <property type="evidence" value="ECO:0007669"/>
    <property type="project" value="InterPro"/>
</dbReference>
<comment type="caution">
    <text evidence="9">The sequence shown here is derived from an EMBL/GenBank/DDBJ whole genome shotgun (WGS) entry which is preliminary data.</text>
</comment>
<dbReference type="GO" id="GO:0005737">
    <property type="term" value="C:cytoplasm"/>
    <property type="evidence" value="ECO:0007669"/>
    <property type="project" value="UniProtKB-SubCell"/>
</dbReference>
<evidence type="ECO:0000313" key="9">
    <source>
        <dbReference type="EMBL" id="CCI47299.1"/>
    </source>
</evidence>